<evidence type="ECO:0000256" key="1">
    <source>
        <dbReference type="ARBA" id="ARBA00022676"/>
    </source>
</evidence>
<dbReference type="PANTHER" id="PTHR34136:SF1">
    <property type="entry name" value="UDP-N-ACETYL-D-MANNOSAMINURONIC ACID TRANSFERASE"/>
    <property type="match status" value="1"/>
</dbReference>
<accession>A0A2M7QH75</accession>
<evidence type="ECO:0000313" key="4">
    <source>
        <dbReference type="Proteomes" id="UP000229401"/>
    </source>
</evidence>
<proteinExistence type="predicted"/>
<dbReference type="Pfam" id="PF03808">
    <property type="entry name" value="Glyco_tran_WecG"/>
    <property type="match status" value="1"/>
</dbReference>
<evidence type="ECO:0000256" key="2">
    <source>
        <dbReference type="ARBA" id="ARBA00022679"/>
    </source>
</evidence>
<dbReference type="InterPro" id="IPR004629">
    <property type="entry name" value="WecG_TagA_CpsF"/>
</dbReference>
<dbReference type="EMBL" id="PFLI01000167">
    <property type="protein sequence ID" value="PIY71687.1"/>
    <property type="molecule type" value="Genomic_DNA"/>
</dbReference>
<evidence type="ECO:0000313" key="3">
    <source>
        <dbReference type="EMBL" id="PIY71687.1"/>
    </source>
</evidence>
<keyword evidence="2 3" id="KW-0808">Transferase</keyword>
<organism evidence="3 4">
    <name type="scientific">Candidatus Roizmanbacteria bacterium CG_4_10_14_0_8_um_filter_33_9</name>
    <dbReference type="NCBI Taxonomy" id="1974826"/>
    <lineage>
        <taxon>Bacteria</taxon>
        <taxon>Candidatus Roizmaniibacteriota</taxon>
    </lineage>
</organism>
<dbReference type="CDD" id="cd06533">
    <property type="entry name" value="Glyco_transf_WecG_TagA"/>
    <property type="match status" value="1"/>
</dbReference>
<dbReference type="PANTHER" id="PTHR34136">
    <property type="match status" value="1"/>
</dbReference>
<dbReference type="AlphaFoldDB" id="A0A2M7QH75"/>
<sequence>MKLAKISILNTYISNVTLDYGLEEVEKWLKGGVKKYKIFTPNPEIVVLGQKDGPFEKIINSADLALPDGSGLVWASKLLGTPLKERIAGVDFVQRLCGICEQEGFTIGLIGGRVGVAVKTAECLQKMCPKLKITLVESWDPEISADKISELHTKIDLLFVAYGQGKQEKWIAENLPKIPVKVAMGVGGAFDYISGTVPRAPKFMRDYGFEWLFRLVVQPWRIKRQVIGGRFFLLILREWVKKVTTLR</sequence>
<comment type="caution">
    <text evidence="3">The sequence shown here is derived from an EMBL/GenBank/DDBJ whole genome shotgun (WGS) entry which is preliminary data.</text>
</comment>
<dbReference type="GO" id="GO:0016758">
    <property type="term" value="F:hexosyltransferase activity"/>
    <property type="evidence" value="ECO:0007669"/>
    <property type="project" value="TreeGrafter"/>
</dbReference>
<keyword evidence="1" id="KW-0328">Glycosyltransferase</keyword>
<protein>
    <submittedName>
        <fullName evidence="3">Glycosyltransferase</fullName>
    </submittedName>
</protein>
<gene>
    <name evidence="3" type="ORF">COY87_04855</name>
</gene>
<name>A0A2M7QH75_9BACT</name>
<dbReference type="Proteomes" id="UP000229401">
    <property type="component" value="Unassembled WGS sequence"/>
</dbReference>
<reference evidence="4" key="1">
    <citation type="submission" date="2017-09" db="EMBL/GenBank/DDBJ databases">
        <title>Depth-based differentiation of microbial function through sediment-hosted aquifers and enrichment of novel symbionts in the deep terrestrial subsurface.</title>
        <authorList>
            <person name="Probst A.J."/>
            <person name="Ladd B."/>
            <person name="Jarett J.K."/>
            <person name="Geller-Mcgrath D.E."/>
            <person name="Sieber C.M.K."/>
            <person name="Emerson J.B."/>
            <person name="Anantharaman K."/>
            <person name="Thomas B.C."/>
            <person name="Malmstrom R."/>
            <person name="Stieglmeier M."/>
            <person name="Klingl A."/>
            <person name="Woyke T."/>
            <person name="Ryan C.M."/>
            <person name="Banfield J.F."/>
        </authorList>
    </citation>
    <scope>NUCLEOTIDE SEQUENCE [LARGE SCALE GENOMIC DNA]</scope>
</reference>
<dbReference type="NCBIfam" id="TIGR00696">
    <property type="entry name" value="wecG_tagA_cpsF"/>
    <property type="match status" value="1"/>
</dbReference>